<keyword evidence="3" id="KW-1185">Reference proteome</keyword>
<sequence>MWNPQFVKLIALLFSNAAGPSLAAASSVVAGAACCQSSSISSSSFHLRPFLPLSFSVQVNWEAPPCMLIKCNTDEAPGSSQSSYFAVNLGLKFGFQHQLYVATNVVEIAKDKAWFNLLIE</sequence>
<dbReference type="EMBL" id="JAYMYR010000007">
    <property type="protein sequence ID" value="KAK7354537.1"/>
    <property type="molecule type" value="Genomic_DNA"/>
</dbReference>
<evidence type="ECO:0000313" key="2">
    <source>
        <dbReference type="EMBL" id="KAK7354537.1"/>
    </source>
</evidence>
<feature type="chain" id="PRO_5042888041" evidence="1">
    <location>
        <begin position="26"/>
        <end position="120"/>
    </location>
</feature>
<reference evidence="2 3" key="1">
    <citation type="submission" date="2024-01" db="EMBL/GenBank/DDBJ databases">
        <title>The genomes of 5 underutilized Papilionoideae crops provide insights into root nodulation and disease resistanc.</title>
        <authorList>
            <person name="Jiang F."/>
        </authorList>
    </citation>
    <scope>NUCLEOTIDE SEQUENCE [LARGE SCALE GENOMIC DNA]</scope>
    <source>
        <strain evidence="2">JINMINGXINNONG_FW02</strain>
        <tissue evidence="2">Leaves</tissue>
    </source>
</reference>
<evidence type="ECO:0000313" key="3">
    <source>
        <dbReference type="Proteomes" id="UP001374584"/>
    </source>
</evidence>
<proteinExistence type="predicted"/>
<accession>A0AAN9MHH7</accession>
<evidence type="ECO:0000256" key="1">
    <source>
        <dbReference type="SAM" id="SignalP"/>
    </source>
</evidence>
<comment type="caution">
    <text evidence="2">The sequence shown here is derived from an EMBL/GenBank/DDBJ whole genome shotgun (WGS) entry which is preliminary data.</text>
</comment>
<protein>
    <submittedName>
        <fullName evidence="2">Uncharacterized protein</fullName>
    </submittedName>
</protein>
<gene>
    <name evidence="2" type="ORF">VNO80_20002</name>
</gene>
<dbReference type="Proteomes" id="UP001374584">
    <property type="component" value="Unassembled WGS sequence"/>
</dbReference>
<name>A0AAN9MHH7_PHACN</name>
<feature type="signal peptide" evidence="1">
    <location>
        <begin position="1"/>
        <end position="25"/>
    </location>
</feature>
<keyword evidence="1" id="KW-0732">Signal</keyword>
<organism evidence="2 3">
    <name type="scientific">Phaseolus coccineus</name>
    <name type="common">Scarlet runner bean</name>
    <name type="synonym">Phaseolus multiflorus</name>
    <dbReference type="NCBI Taxonomy" id="3886"/>
    <lineage>
        <taxon>Eukaryota</taxon>
        <taxon>Viridiplantae</taxon>
        <taxon>Streptophyta</taxon>
        <taxon>Embryophyta</taxon>
        <taxon>Tracheophyta</taxon>
        <taxon>Spermatophyta</taxon>
        <taxon>Magnoliopsida</taxon>
        <taxon>eudicotyledons</taxon>
        <taxon>Gunneridae</taxon>
        <taxon>Pentapetalae</taxon>
        <taxon>rosids</taxon>
        <taxon>fabids</taxon>
        <taxon>Fabales</taxon>
        <taxon>Fabaceae</taxon>
        <taxon>Papilionoideae</taxon>
        <taxon>50 kb inversion clade</taxon>
        <taxon>NPAAA clade</taxon>
        <taxon>indigoferoid/millettioid clade</taxon>
        <taxon>Phaseoleae</taxon>
        <taxon>Phaseolus</taxon>
    </lineage>
</organism>
<dbReference type="AlphaFoldDB" id="A0AAN9MHH7"/>